<proteinExistence type="predicted"/>
<accession>A0A3A4ACX2</accession>
<dbReference type="PANTHER" id="PTHR33495">
    <property type="entry name" value="ANTI-SIGMA FACTOR ANTAGONIST TM_1081-RELATED-RELATED"/>
    <property type="match status" value="1"/>
</dbReference>
<dbReference type="InterPro" id="IPR002645">
    <property type="entry name" value="STAS_dom"/>
</dbReference>
<comment type="caution">
    <text evidence="3">The sequence shown here is derived from an EMBL/GenBank/DDBJ whole genome shotgun (WGS) entry which is preliminary data.</text>
</comment>
<dbReference type="Proteomes" id="UP000265768">
    <property type="component" value="Unassembled WGS sequence"/>
</dbReference>
<gene>
    <name evidence="3" type="ORF">D5H75_31160</name>
</gene>
<dbReference type="SUPFAM" id="SSF52091">
    <property type="entry name" value="SpoIIaa-like"/>
    <property type="match status" value="1"/>
</dbReference>
<evidence type="ECO:0000313" key="3">
    <source>
        <dbReference type="EMBL" id="RJL23900.1"/>
    </source>
</evidence>
<reference evidence="3 4" key="1">
    <citation type="submission" date="2018-09" db="EMBL/GenBank/DDBJ databases">
        <title>YIM 75507 draft genome.</title>
        <authorList>
            <person name="Tang S."/>
            <person name="Feng Y."/>
        </authorList>
    </citation>
    <scope>NUCLEOTIDE SEQUENCE [LARGE SCALE GENOMIC DNA]</scope>
    <source>
        <strain evidence="3 4">YIM 75507</strain>
    </source>
</reference>
<dbReference type="PANTHER" id="PTHR33495:SF2">
    <property type="entry name" value="ANTI-SIGMA FACTOR ANTAGONIST TM_1081-RELATED"/>
    <property type="match status" value="1"/>
</dbReference>
<dbReference type="PROSITE" id="PS50801">
    <property type="entry name" value="STAS"/>
    <property type="match status" value="1"/>
</dbReference>
<name>A0A3A4ACX2_9ACTN</name>
<evidence type="ECO:0000259" key="2">
    <source>
        <dbReference type="PROSITE" id="PS50801"/>
    </source>
</evidence>
<protein>
    <submittedName>
        <fullName evidence="3">Anti-sigma factor antagonist</fullName>
    </submittedName>
</protein>
<keyword evidence="4" id="KW-1185">Reference proteome</keyword>
<feature type="region of interest" description="Disordered" evidence="1">
    <location>
        <begin position="23"/>
        <end position="50"/>
    </location>
</feature>
<dbReference type="CDD" id="cd07043">
    <property type="entry name" value="STAS_anti-anti-sigma_factors"/>
    <property type="match status" value="1"/>
</dbReference>
<dbReference type="Pfam" id="PF01740">
    <property type="entry name" value="STAS"/>
    <property type="match status" value="1"/>
</dbReference>
<dbReference type="InterPro" id="IPR036513">
    <property type="entry name" value="STAS_dom_sf"/>
</dbReference>
<dbReference type="OrthoDB" id="4833278at2"/>
<evidence type="ECO:0000313" key="4">
    <source>
        <dbReference type="Proteomes" id="UP000265768"/>
    </source>
</evidence>
<dbReference type="EMBL" id="QZEY01000017">
    <property type="protein sequence ID" value="RJL23900.1"/>
    <property type="molecule type" value="Genomic_DNA"/>
</dbReference>
<evidence type="ECO:0000256" key="1">
    <source>
        <dbReference type="SAM" id="MobiDB-lite"/>
    </source>
</evidence>
<dbReference type="AlphaFoldDB" id="A0A3A4ACX2"/>
<organism evidence="3 4">
    <name type="scientific">Bailinhaonella thermotolerans</name>
    <dbReference type="NCBI Taxonomy" id="1070861"/>
    <lineage>
        <taxon>Bacteria</taxon>
        <taxon>Bacillati</taxon>
        <taxon>Actinomycetota</taxon>
        <taxon>Actinomycetes</taxon>
        <taxon>Streptosporangiales</taxon>
        <taxon>Streptosporangiaceae</taxon>
        <taxon>Bailinhaonella</taxon>
    </lineage>
</organism>
<feature type="domain" description="STAS" evidence="2">
    <location>
        <begin position="52"/>
        <end position="145"/>
    </location>
</feature>
<dbReference type="GO" id="GO:0043856">
    <property type="term" value="F:anti-sigma factor antagonist activity"/>
    <property type="evidence" value="ECO:0007669"/>
    <property type="project" value="TreeGrafter"/>
</dbReference>
<sequence length="145" mass="15699">MRHRGSGPVPHEARGHVRCRTGRAVRQGGARGRHGRALRNDPRRPGRCGPPLARVAGEIDIFTAPDLRRCLMKLLDRDGSAPREIVVDLAGVTFIDNHGLQALLDADLRARPLSARLLLAAPSDRVSWLLRLTALDGHFASAASG</sequence>
<dbReference type="Gene3D" id="3.30.750.24">
    <property type="entry name" value="STAS domain"/>
    <property type="match status" value="1"/>
</dbReference>